<evidence type="ECO:0000313" key="3">
    <source>
        <dbReference type="Proteomes" id="UP000250235"/>
    </source>
</evidence>
<protein>
    <submittedName>
        <fullName evidence="2">Uncharacterized protein</fullName>
    </submittedName>
</protein>
<organism evidence="2 3">
    <name type="scientific">Dorcoceras hygrometricum</name>
    <dbReference type="NCBI Taxonomy" id="472368"/>
    <lineage>
        <taxon>Eukaryota</taxon>
        <taxon>Viridiplantae</taxon>
        <taxon>Streptophyta</taxon>
        <taxon>Embryophyta</taxon>
        <taxon>Tracheophyta</taxon>
        <taxon>Spermatophyta</taxon>
        <taxon>Magnoliopsida</taxon>
        <taxon>eudicotyledons</taxon>
        <taxon>Gunneridae</taxon>
        <taxon>Pentapetalae</taxon>
        <taxon>asterids</taxon>
        <taxon>lamiids</taxon>
        <taxon>Lamiales</taxon>
        <taxon>Gesneriaceae</taxon>
        <taxon>Didymocarpoideae</taxon>
        <taxon>Trichosporeae</taxon>
        <taxon>Loxocarpinae</taxon>
        <taxon>Dorcoceras</taxon>
    </lineage>
</organism>
<accession>A0A2Z6ZSW2</accession>
<sequence>MADCRKPIRDEKKRPERTNNKEKKEKKDYRKGRTERAMVAEENKSVWADSDSKGIKLWNFLIKRK</sequence>
<reference evidence="2 3" key="1">
    <citation type="journal article" date="2015" name="Proc. Natl. Acad. Sci. U.S.A.">
        <title>The resurrection genome of Boea hygrometrica: A blueprint for survival of dehydration.</title>
        <authorList>
            <person name="Xiao L."/>
            <person name="Yang G."/>
            <person name="Zhang L."/>
            <person name="Yang X."/>
            <person name="Zhao S."/>
            <person name="Ji Z."/>
            <person name="Zhou Q."/>
            <person name="Hu M."/>
            <person name="Wang Y."/>
            <person name="Chen M."/>
            <person name="Xu Y."/>
            <person name="Jin H."/>
            <person name="Xiao X."/>
            <person name="Hu G."/>
            <person name="Bao F."/>
            <person name="Hu Y."/>
            <person name="Wan P."/>
            <person name="Li L."/>
            <person name="Deng X."/>
            <person name="Kuang T."/>
            <person name="Xiang C."/>
            <person name="Zhu J.K."/>
            <person name="Oliver M.J."/>
            <person name="He Y."/>
        </authorList>
    </citation>
    <scope>NUCLEOTIDE SEQUENCE [LARGE SCALE GENOMIC DNA]</scope>
    <source>
        <strain evidence="3">cv. XS01</strain>
    </source>
</reference>
<proteinExistence type="predicted"/>
<dbReference type="AlphaFoldDB" id="A0A2Z6ZSW2"/>
<evidence type="ECO:0000256" key="1">
    <source>
        <dbReference type="SAM" id="MobiDB-lite"/>
    </source>
</evidence>
<evidence type="ECO:0000313" key="2">
    <source>
        <dbReference type="EMBL" id="KZT75851.1"/>
    </source>
</evidence>
<dbReference type="EMBL" id="KV183682">
    <property type="protein sequence ID" value="KZT75851.1"/>
    <property type="molecule type" value="Genomic_DNA"/>
</dbReference>
<feature type="region of interest" description="Disordered" evidence="1">
    <location>
        <begin position="1"/>
        <end position="36"/>
    </location>
</feature>
<gene>
    <name evidence="2" type="ORF">F511_47124</name>
</gene>
<dbReference type="Proteomes" id="UP000250235">
    <property type="component" value="Unassembled WGS sequence"/>
</dbReference>
<name>A0A2Z6ZSW2_9LAMI</name>
<keyword evidence="3" id="KW-1185">Reference proteome</keyword>